<organism evidence="1 2">
    <name type="scientific">Leptospira brenneri</name>
    <dbReference type="NCBI Taxonomy" id="2023182"/>
    <lineage>
        <taxon>Bacteria</taxon>
        <taxon>Pseudomonadati</taxon>
        <taxon>Spirochaetota</taxon>
        <taxon>Spirochaetia</taxon>
        <taxon>Leptospirales</taxon>
        <taxon>Leptospiraceae</taxon>
        <taxon>Leptospira</taxon>
    </lineage>
</organism>
<reference evidence="1" key="1">
    <citation type="journal article" date="2019" name="PLoS Negl. Trop. Dis.">
        <title>Revisiting the worldwide diversity of Leptospira species in the environment.</title>
        <authorList>
            <person name="Vincent A.T."/>
            <person name="Schiettekatte O."/>
            <person name="Bourhy P."/>
            <person name="Veyrier F.J."/>
            <person name="Picardeau M."/>
        </authorList>
    </citation>
    <scope>NUCLEOTIDE SEQUENCE [LARGE SCALE GENOMIC DNA]</scope>
    <source>
        <strain evidence="1">201800277</strain>
    </source>
</reference>
<sequence length="116" mass="13384">MAKTYSGERVPGTLRYNLKVKEGNTEHCFLVPEPSIQIPMEGFGPDESANRLALAILLDFTKNPQTSFSYYKDFNFFLSGLFLEDNWMLHSSRIELFFKLLEETPQFSKPLVLGKR</sequence>
<evidence type="ECO:0000313" key="1">
    <source>
        <dbReference type="EMBL" id="TGK91727.1"/>
    </source>
</evidence>
<proteinExistence type="predicted"/>
<dbReference type="RefSeq" id="WP_100790574.1">
    <property type="nucleotide sequence ID" value="NZ_NPDQ01000004.1"/>
</dbReference>
<accession>A0A2M9Y0Y4</accession>
<gene>
    <name evidence="1" type="ORF">EHQ30_16155</name>
</gene>
<keyword evidence="2" id="KW-1185">Reference proteome</keyword>
<dbReference type="Proteomes" id="UP000297891">
    <property type="component" value="Unassembled WGS sequence"/>
</dbReference>
<dbReference type="OrthoDB" id="330284at2"/>
<protein>
    <submittedName>
        <fullName evidence="1">Uncharacterized protein</fullName>
    </submittedName>
</protein>
<name>A0A2M9Y0Y4_9LEPT</name>
<dbReference type="AlphaFoldDB" id="A0A2M9Y0Y4"/>
<evidence type="ECO:0000313" key="2">
    <source>
        <dbReference type="Proteomes" id="UP000297891"/>
    </source>
</evidence>
<comment type="caution">
    <text evidence="1">The sequence shown here is derived from an EMBL/GenBank/DDBJ whole genome shotgun (WGS) entry which is preliminary data.</text>
</comment>
<dbReference type="EMBL" id="RQFP01000014">
    <property type="protein sequence ID" value="TGK91727.1"/>
    <property type="molecule type" value="Genomic_DNA"/>
</dbReference>